<gene>
    <name evidence="3" type="ORF">TK0001_1624</name>
</gene>
<dbReference type="Gene3D" id="3.90.550.10">
    <property type="entry name" value="Spore Coat Polysaccharide Biosynthesis Protein SpsA, Chain A"/>
    <property type="match status" value="2"/>
</dbReference>
<dbReference type="GO" id="GO:0016758">
    <property type="term" value="F:hexosyltransferase activity"/>
    <property type="evidence" value="ECO:0007669"/>
    <property type="project" value="UniProtKB-ARBA"/>
</dbReference>
<dbReference type="InterPro" id="IPR011990">
    <property type="entry name" value="TPR-like_helical_dom_sf"/>
</dbReference>
<dbReference type="EMBL" id="LT962688">
    <property type="protein sequence ID" value="SOR28226.1"/>
    <property type="molecule type" value="Genomic_DNA"/>
</dbReference>
<dbReference type="AlphaFoldDB" id="A0A2N9ALI4"/>
<name>A0A2N9ALI4_METEX</name>
<dbReference type="Gene3D" id="1.25.40.10">
    <property type="entry name" value="Tetratricopeptide repeat domain"/>
    <property type="match status" value="1"/>
</dbReference>
<dbReference type="Pfam" id="PF00534">
    <property type="entry name" value="Glycos_transf_1"/>
    <property type="match status" value="1"/>
</dbReference>
<feature type="domain" description="Glycosyltransferase 2-like" evidence="2">
    <location>
        <begin position="341"/>
        <end position="447"/>
    </location>
</feature>
<reference evidence="4" key="1">
    <citation type="submission" date="2017-10" db="EMBL/GenBank/DDBJ databases">
        <authorList>
            <person name="Regsiter A."/>
            <person name="William W."/>
        </authorList>
    </citation>
    <scope>NUCLEOTIDE SEQUENCE [LARGE SCALE GENOMIC DNA]</scope>
</reference>
<dbReference type="Pfam" id="PF00535">
    <property type="entry name" value="Glycos_transf_2"/>
    <property type="match status" value="2"/>
</dbReference>
<organism evidence="3 4">
    <name type="scientific">Methylorubrum extorquens</name>
    <name type="common">Methylobacterium dichloromethanicum</name>
    <name type="synonym">Methylobacterium extorquens</name>
    <dbReference type="NCBI Taxonomy" id="408"/>
    <lineage>
        <taxon>Bacteria</taxon>
        <taxon>Pseudomonadati</taxon>
        <taxon>Pseudomonadota</taxon>
        <taxon>Alphaproteobacteria</taxon>
        <taxon>Hyphomicrobiales</taxon>
        <taxon>Methylobacteriaceae</taxon>
        <taxon>Methylorubrum</taxon>
    </lineage>
</organism>
<evidence type="ECO:0000313" key="3">
    <source>
        <dbReference type="EMBL" id="SOR28226.1"/>
    </source>
</evidence>
<dbReference type="SUPFAM" id="SSF48452">
    <property type="entry name" value="TPR-like"/>
    <property type="match status" value="1"/>
</dbReference>
<dbReference type="InterPro" id="IPR001173">
    <property type="entry name" value="Glyco_trans_2-like"/>
</dbReference>
<dbReference type="Proteomes" id="UP000233769">
    <property type="component" value="Chromosome tk0001"/>
</dbReference>
<evidence type="ECO:0000313" key="4">
    <source>
        <dbReference type="Proteomes" id="UP000233769"/>
    </source>
</evidence>
<dbReference type="SUPFAM" id="SSF53448">
    <property type="entry name" value="Nucleotide-diphospho-sugar transferases"/>
    <property type="match status" value="2"/>
</dbReference>
<protein>
    <submittedName>
        <fullName evidence="3">Glycosyl transferase (Modular protein)</fullName>
    </submittedName>
</protein>
<keyword evidence="3" id="KW-0808">Transferase</keyword>
<evidence type="ECO:0000259" key="1">
    <source>
        <dbReference type="Pfam" id="PF00534"/>
    </source>
</evidence>
<feature type="domain" description="Glycosyl transferase family 1" evidence="1">
    <location>
        <begin position="1074"/>
        <end position="1237"/>
    </location>
</feature>
<proteinExistence type="predicted"/>
<accession>A0A2N9ALI4</accession>
<dbReference type="PANTHER" id="PTHR22916:SF3">
    <property type="entry name" value="UDP-GLCNAC:BETAGAL BETA-1,3-N-ACETYLGLUCOSAMINYLTRANSFERASE-LIKE PROTEIN 1"/>
    <property type="match status" value="1"/>
</dbReference>
<feature type="domain" description="Glycosyltransferase 2-like" evidence="2">
    <location>
        <begin position="48"/>
        <end position="153"/>
    </location>
</feature>
<dbReference type="InterPro" id="IPR001296">
    <property type="entry name" value="Glyco_trans_1"/>
</dbReference>
<sequence length="1259" mass="137431">MGEAILQDRTVKTDDSLHKGALTHRDSGRLFGSAGESEPAVMPNPKVTIVMPVMNGGRYFELALRSALAQTYGNIEIIVVNDGSNDGGETERIALKYSDRIRYFSQENRGVSGALNTAIRHMTGDVFTWLSHDDIYLPHKTESQVSFHRRLNRPNAILFTDYGLIDPEGKLFYTTDIELGLLTEKPLLPLHRGLVNGCTLYIPAWIIKEFYPFDESLRYTQDYDLWLRISQEHEFFLQKEAHVHYRTHPGQDSHKPGSLIERNRLFQRLMDGRSETQRVQMEGSEKRFFVENATYYGSAGIAEVAAYGHEQAALWSAAKTLVSVILPCDRSVRTAGADPVRALRSILQQSHTNLEVILVTDAPLPADLEAAIAGDPRVRRIPSEAGADPFDTGMEQARGHYLAFLDPRDTFLSDKILRQLDAMAEAGRTVSYTGYSVGGGGTEPAGPGSSLGETTYPEIIADCPVATSALMIHRTVFLGGFRFEATAGPAEDALVAIWLARRHAVLGISGALSDIHWTHALFALGRNSILERIDALCSALEADPAHSRQVSKLERLAESRRAIAFAGEADQATQAYRTTRDVAALHATARRLGAEGQILLAKDLYGLRLADEPNDPEALDALSQFAQQAGDSAGALDWLERLLETSEPSPYAFIRCMHLHQGRGALDKALQTIFHARAHYPDNEELRLQALSLLIEMGERNWARVEAERAVRTGITTPALACLASQALLDGNASLDMLQRVSDLVQRTIALNPVEGALSYFRLLRRTGRLAEAAEVVRAGLAEAPGNADLARALLEVQPVTTLPAGDAVILRRSASALSSDSALSEALSSLADFVAAMDVVPGAPHTEAAVKVLERVVRSTPPPTPRPGGPIFILSWTLARGGAERLVAMLFARLRKRLGSRPVELLLFDCAQERATSFYLSETGHAREELLIYDDVQRVEAPYKWIGASSYHQWLIELFRARKPAVLYAHLEVPNLVGGLAAVLTGVPRILLGTYNMRPPDFIDDADACHWYREGYRQLLSRPEVHLTGMAQTCVDDYADWLGVDLEGRASIVPSGFEIGSFHSALDPAARARARQTLSIDADRPVVGVVMRIALPKAPLLWVQVAASVAARRPDTVFAVIGDGPLLPAMKNAAAELGLSGAFRFTGALEDAYAALPALDVFLLTSFSEGMPNAIIEAQASGVPVVSRRVGAIDETIRPGETGVSVAGSDPQALADAVLSYLDNPERTARARQAAQAFAREHFDIERMIDRVQALVEG</sequence>
<dbReference type="CDD" id="cd00761">
    <property type="entry name" value="Glyco_tranf_GTA_type"/>
    <property type="match status" value="1"/>
</dbReference>
<evidence type="ECO:0000259" key="2">
    <source>
        <dbReference type="Pfam" id="PF00535"/>
    </source>
</evidence>
<dbReference type="InterPro" id="IPR029044">
    <property type="entry name" value="Nucleotide-diphossugar_trans"/>
</dbReference>
<dbReference type="Gene3D" id="3.40.50.2000">
    <property type="entry name" value="Glycogen Phosphorylase B"/>
    <property type="match status" value="2"/>
</dbReference>
<dbReference type="SUPFAM" id="SSF53756">
    <property type="entry name" value="UDP-Glycosyltransferase/glycogen phosphorylase"/>
    <property type="match status" value="1"/>
</dbReference>
<dbReference type="PANTHER" id="PTHR22916">
    <property type="entry name" value="GLYCOSYLTRANSFERASE"/>
    <property type="match status" value="1"/>
</dbReference>